<accession>A0A0E9XWX2</accession>
<organism evidence="1">
    <name type="scientific">Anguilla anguilla</name>
    <name type="common">European freshwater eel</name>
    <name type="synonym">Muraena anguilla</name>
    <dbReference type="NCBI Taxonomy" id="7936"/>
    <lineage>
        <taxon>Eukaryota</taxon>
        <taxon>Metazoa</taxon>
        <taxon>Chordata</taxon>
        <taxon>Craniata</taxon>
        <taxon>Vertebrata</taxon>
        <taxon>Euteleostomi</taxon>
        <taxon>Actinopterygii</taxon>
        <taxon>Neopterygii</taxon>
        <taxon>Teleostei</taxon>
        <taxon>Anguilliformes</taxon>
        <taxon>Anguillidae</taxon>
        <taxon>Anguilla</taxon>
    </lineage>
</organism>
<reference evidence="1" key="2">
    <citation type="journal article" date="2015" name="Fish Shellfish Immunol.">
        <title>Early steps in the European eel (Anguilla anguilla)-Vibrio vulnificus interaction in the gills: Role of the RtxA13 toxin.</title>
        <authorList>
            <person name="Callol A."/>
            <person name="Pajuelo D."/>
            <person name="Ebbesson L."/>
            <person name="Teles M."/>
            <person name="MacKenzie S."/>
            <person name="Amaro C."/>
        </authorList>
    </citation>
    <scope>NUCLEOTIDE SEQUENCE</scope>
</reference>
<protein>
    <submittedName>
        <fullName evidence="1">Uncharacterized protein</fullName>
    </submittedName>
</protein>
<evidence type="ECO:0000313" key="1">
    <source>
        <dbReference type="EMBL" id="JAI06326.1"/>
    </source>
</evidence>
<reference evidence="1" key="1">
    <citation type="submission" date="2014-11" db="EMBL/GenBank/DDBJ databases">
        <authorList>
            <person name="Amaro Gonzalez C."/>
        </authorList>
    </citation>
    <scope>NUCLEOTIDE SEQUENCE</scope>
</reference>
<dbReference type="AlphaFoldDB" id="A0A0E9XWX2"/>
<sequence length="24" mass="2743">MMSAAAVANGGQWLLELRWLFYSQ</sequence>
<proteinExistence type="predicted"/>
<name>A0A0E9XWX2_ANGAN</name>
<dbReference type="EMBL" id="GBXM01002252">
    <property type="protein sequence ID" value="JAI06326.1"/>
    <property type="molecule type" value="Transcribed_RNA"/>
</dbReference>